<comment type="caution">
    <text evidence="1">The sequence shown here is derived from an EMBL/GenBank/DDBJ whole genome shotgun (WGS) entry which is preliminary data.</text>
</comment>
<dbReference type="EMBL" id="JACSDY010000023">
    <property type="protein sequence ID" value="KAF7390535.1"/>
    <property type="molecule type" value="Genomic_DNA"/>
</dbReference>
<protein>
    <submittedName>
        <fullName evidence="1">Uncharacterized protein</fullName>
    </submittedName>
</protein>
<evidence type="ECO:0000313" key="2">
    <source>
        <dbReference type="Proteomes" id="UP000600918"/>
    </source>
</evidence>
<accession>A0A834JM70</accession>
<sequence length="99" mass="10672">MTGALEARSLRGTYGDETLETRRKSIARGCSGGWDGVGGFGGTRVEGGWHERDGREGPWVGGSVARPLCGDSSAGIEGREKAYYWSSLHPRREQNTGEQ</sequence>
<evidence type="ECO:0000313" key="1">
    <source>
        <dbReference type="EMBL" id="KAF7390535.1"/>
    </source>
</evidence>
<keyword evidence="2" id="KW-1185">Reference proteome</keyword>
<name>A0A834JM70_VESPE</name>
<dbReference type="AlphaFoldDB" id="A0A834JM70"/>
<reference evidence="1" key="1">
    <citation type="journal article" date="2020" name="G3 (Bethesda)">
        <title>High-Quality Assemblies for Three Invasive Social Wasps from the &lt;i&gt;Vespula&lt;/i&gt; Genus.</title>
        <authorList>
            <person name="Harrop T.W.R."/>
            <person name="Guhlin J."/>
            <person name="McLaughlin G.M."/>
            <person name="Permina E."/>
            <person name="Stockwell P."/>
            <person name="Gilligan J."/>
            <person name="Le Lec M.F."/>
            <person name="Gruber M.A.M."/>
            <person name="Quinn O."/>
            <person name="Lovegrove M."/>
            <person name="Duncan E.J."/>
            <person name="Remnant E.J."/>
            <person name="Van Eeckhoven J."/>
            <person name="Graham B."/>
            <person name="Knapp R.A."/>
            <person name="Langford K.W."/>
            <person name="Kronenberg Z."/>
            <person name="Press M.O."/>
            <person name="Eacker S.M."/>
            <person name="Wilson-Rankin E.E."/>
            <person name="Purcell J."/>
            <person name="Lester P.J."/>
            <person name="Dearden P.K."/>
        </authorList>
    </citation>
    <scope>NUCLEOTIDE SEQUENCE</scope>
    <source>
        <strain evidence="1">Volc-1</strain>
    </source>
</reference>
<organism evidence="1 2">
    <name type="scientific">Vespula pensylvanica</name>
    <name type="common">Western yellow jacket</name>
    <name type="synonym">Wasp</name>
    <dbReference type="NCBI Taxonomy" id="30213"/>
    <lineage>
        <taxon>Eukaryota</taxon>
        <taxon>Metazoa</taxon>
        <taxon>Ecdysozoa</taxon>
        <taxon>Arthropoda</taxon>
        <taxon>Hexapoda</taxon>
        <taxon>Insecta</taxon>
        <taxon>Pterygota</taxon>
        <taxon>Neoptera</taxon>
        <taxon>Endopterygota</taxon>
        <taxon>Hymenoptera</taxon>
        <taxon>Apocrita</taxon>
        <taxon>Aculeata</taxon>
        <taxon>Vespoidea</taxon>
        <taxon>Vespidae</taxon>
        <taxon>Vespinae</taxon>
        <taxon>Vespula</taxon>
    </lineage>
</organism>
<proteinExistence type="predicted"/>
<dbReference type="Proteomes" id="UP000600918">
    <property type="component" value="Unassembled WGS sequence"/>
</dbReference>
<gene>
    <name evidence="1" type="ORF">H0235_017697</name>
</gene>